<organism evidence="2 3">
    <name type="scientific">Sphingomonas jatrophae</name>
    <dbReference type="NCBI Taxonomy" id="1166337"/>
    <lineage>
        <taxon>Bacteria</taxon>
        <taxon>Pseudomonadati</taxon>
        <taxon>Pseudomonadota</taxon>
        <taxon>Alphaproteobacteria</taxon>
        <taxon>Sphingomonadales</taxon>
        <taxon>Sphingomonadaceae</taxon>
        <taxon>Sphingomonas</taxon>
    </lineage>
</organism>
<evidence type="ECO:0000313" key="2">
    <source>
        <dbReference type="EMBL" id="SFR97981.1"/>
    </source>
</evidence>
<feature type="domain" description="Bacteriophage phiJL001 Gp84 C-terminal" evidence="1">
    <location>
        <begin position="186"/>
        <end position="262"/>
    </location>
</feature>
<reference evidence="2 3" key="1">
    <citation type="submission" date="2016-10" db="EMBL/GenBank/DDBJ databases">
        <authorList>
            <person name="de Groot N.N."/>
        </authorList>
    </citation>
    <scope>NUCLEOTIDE SEQUENCE [LARGE SCALE GENOMIC DNA]</scope>
    <source>
        <strain evidence="2 3">S5-249</strain>
    </source>
</reference>
<protein>
    <recommendedName>
        <fullName evidence="1">Bacteriophage phiJL001 Gp84 C-terminal domain-containing protein</fullName>
    </recommendedName>
</protein>
<name>A0A1I6L3E1_9SPHN</name>
<dbReference type="RefSeq" id="WP_093314566.1">
    <property type="nucleotide sequence ID" value="NZ_FOZG01000002.1"/>
</dbReference>
<dbReference type="InterPro" id="IPR018964">
    <property type="entry name" value="Phage_phiJL001_Gp84_C"/>
</dbReference>
<dbReference type="InterPro" id="IPR011928">
    <property type="entry name" value="Phage_phiJL001_Gp84"/>
</dbReference>
<dbReference type="EMBL" id="FOZG01000002">
    <property type="protein sequence ID" value="SFR97981.1"/>
    <property type="molecule type" value="Genomic_DNA"/>
</dbReference>
<dbReference type="OrthoDB" id="1633386at2"/>
<proteinExistence type="predicted"/>
<accession>A0A1I6L3E1</accession>
<keyword evidence="3" id="KW-1185">Reference proteome</keyword>
<evidence type="ECO:0000313" key="3">
    <source>
        <dbReference type="Proteomes" id="UP000198824"/>
    </source>
</evidence>
<dbReference type="AlphaFoldDB" id="A0A1I6L3E1"/>
<dbReference type="Pfam" id="PF09931">
    <property type="entry name" value="Phage_phiJL001_Gp84_N"/>
    <property type="match status" value="1"/>
</dbReference>
<gene>
    <name evidence="2" type="ORF">SAMN05192580_2233</name>
</gene>
<dbReference type="NCBIfam" id="TIGR02218">
    <property type="entry name" value="phg_TIGR02218"/>
    <property type="match status" value="1"/>
</dbReference>
<dbReference type="Pfam" id="PF09356">
    <property type="entry name" value="Phage_BR0599"/>
    <property type="match status" value="1"/>
</dbReference>
<dbReference type="STRING" id="1166337.SAMN05192580_2233"/>
<sequence length="270" mass="28785">MSWLDPALTTIAFLWRLDRRDGVALGFTGHDHDLEISGLVYRASPGMMPSAIRRTDGMEADTLDVAGALTGEGMNEADLAAGRWDGARVTLSACDWSDPAAPPLLLARGELGAVGLEDARFTAELIGPSAILDRAVVEQTSPECRAVLGDARCRVDMAARVRIARVLDVDGTTVTLDTAEPVPNGWAYGRLRWIGGENSGLAAAILRSDGVTVTLREPPVFAVSPGKMVELREGCDGRFETCVARFANAANFRGEPHLPGNDLLTRYPGA</sequence>
<dbReference type="Proteomes" id="UP000198824">
    <property type="component" value="Unassembled WGS sequence"/>
</dbReference>
<evidence type="ECO:0000259" key="1">
    <source>
        <dbReference type="Pfam" id="PF09356"/>
    </source>
</evidence>